<sequence length="123" mass="13286">VLTSVAIRGASAWETGVGIPETPCTIYVSAPKWPITAKIKEQSHAVENRCSLTNTRGRAVLRVAAAGKMATLRSQLVWFSSADRCRFFRASSSAIFQLTCSSNVGRGADPVADPLKTQWLLYG</sequence>
<proteinExistence type="predicted"/>
<accession>A0A147BQG5</accession>
<reference evidence="1" key="1">
    <citation type="journal article" date="2018" name="PLoS Negl. Trop. Dis.">
        <title>Sialome diversity of ticks revealed by RNAseq of single tick salivary glands.</title>
        <authorList>
            <person name="Perner J."/>
            <person name="Kropackova S."/>
            <person name="Kopacek P."/>
            <person name="Ribeiro J.M."/>
        </authorList>
    </citation>
    <scope>NUCLEOTIDE SEQUENCE</scope>
    <source>
        <strain evidence="1">Siblings of single egg batch collected in Ceske Budejovice</strain>
        <tissue evidence="1">Salivary glands</tissue>
    </source>
</reference>
<feature type="non-terminal residue" evidence="1">
    <location>
        <position position="123"/>
    </location>
</feature>
<evidence type="ECO:0000313" key="1">
    <source>
        <dbReference type="EMBL" id="JAR93008.1"/>
    </source>
</evidence>
<dbReference type="AlphaFoldDB" id="A0A147BQG5"/>
<dbReference type="EMBL" id="GEGO01002396">
    <property type="protein sequence ID" value="JAR93008.1"/>
    <property type="molecule type" value="Transcribed_RNA"/>
</dbReference>
<name>A0A147BQG5_IXORI</name>
<organism evidence="1">
    <name type="scientific">Ixodes ricinus</name>
    <name type="common">Common tick</name>
    <name type="synonym">Acarus ricinus</name>
    <dbReference type="NCBI Taxonomy" id="34613"/>
    <lineage>
        <taxon>Eukaryota</taxon>
        <taxon>Metazoa</taxon>
        <taxon>Ecdysozoa</taxon>
        <taxon>Arthropoda</taxon>
        <taxon>Chelicerata</taxon>
        <taxon>Arachnida</taxon>
        <taxon>Acari</taxon>
        <taxon>Parasitiformes</taxon>
        <taxon>Ixodida</taxon>
        <taxon>Ixodoidea</taxon>
        <taxon>Ixodidae</taxon>
        <taxon>Ixodinae</taxon>
        <taxon>Ixodes</taxon>
    </lineage>
</organism>
<feature type="non-terminal residue" evidence="1">
    <location>
        <position position="1"/>
    </location>
</feature>
<protein>
    <submittedName>
        <fullName evidence="1">Uncharacterized protein</fullName>
    </submittedName>
</protein>